<feature type="chain" id="PRO_5045296972" evidence="2">
    <location>
        <begin position="21"/>
        <end position="362"/>
    </location>
</feature>
<organism evidence="3 4">
    <name type="scientific">Actinoallomurus acaciae</name>
    <dbReference type="NCBI Taxonomy" id="502577"/>
    <lineage>
        <taxon>Bacteria</taxon>
        <taxon>Bacillati</taxon>
        <taxon>Actinomycetota</taxon>
        <taxon>Actinomycetes</taxon>
        <taxon>Streptosporangiales</taxon>
        <taxon>Thermomonosporaceae</taxon>
        <taxon>Actinoallomurus</taxon>
    </lineage>
</organism>
<dbReference type="InterPro" id="IPR006059">
    <property type="entry name" value="SBP"/>
</dbReference>
<dbReference type="Gene3D" id="3.40.190.10">
    <property type="entry name" value="Periplasmic binding protein-like II"/>
    <property type="match status" value="2"/>
</dbReference>
<keyword evidence="1 2" id="KW-0732">Signal</keyword>
<dbReference type="Proteomes" id="UP001589627">
    <property type="component" value="Unassembled WGS sequence"/>
</dbReference>
<dbReference type="EMBL" id="JBHLZP010000114">
    <property type="protein sequence ID" value="MFB9833959.1"/>
    <property type="molecule type" value="Genomic_DNA"/>
</dbReference>
<evidence type="ECO:0000256" key="1">
    <source>
        <dbReference type="ARBA" id="ARBA00022729"/>
    </source>
</evidence>
<dbReference type="Pfam" id="PF13416">
    <property type="entry name" value="SBP_bac_8"/>
    <property type="match status" value="1"/>
</dbReference>
<evidence type="ECO:0000256" key="2">
    <source>
        <dbReference type="SAM" id="SignalP"/>
    </source>
</evidence>
<proteinExistence type="predicted"/>
<feature type="signal peptide" evidence="2">
    <location>
        <begin position="1"/>
        <end position="20"/>
    </location>
</feature>
<dbReference type="PANTHER" id="PTHR30006:SF2">
    <property type="entry name" value="ABC TRANSPORTER SUBSTRATE-BINDING PROTEIN"/>
    <property type="match status" value="1"/>
</dbReference>
<reference evidence="3 4" key="1">
    <citation type="submission" date="2024-09" db="EMBL/GenBank/DDBJ databases">
        <authorList>
            <person name="Sun Q."/>
            <person name="Mori K."/>
        </authorList>
    </citation>
    <scope>NUCLEOTIDE SEQUENCE [LARGE SCALE GENOMIC DNA]</scope>
    <source>
        <strain evidence="3 4">TBRC 0563</strain>
    </source>
</reference>
<evidence type="ECO:0000313" key="4">
    <source>
        <dbReference type="Proteomes" id="UP001589627"/>
    </source>
</evidence>
<accession>A0ABV5YIP2</accession>
<sequence length="362" mass="39392">MRRRSALAASFGALALLAAAACGVDTANTGGSAKNGDEVTVTVYAGPWEDLFKKSFVEPFERDTGAKVNLVPGANAEWLTKLRASGGKNPPFDLVVFTPDAARPAAAAKLIQPLQTGRLPHWNELDPVQAQVDNLSGAQYGVPLTIGSTGLLYRTDKVKKAPVDWQDIFDKQYCGHVALPPLTYNPGLEFFSALVRSEGGKLSDPAAVDRAFTQLKKLKGCVSSYPANATAVQTAVQNGDAWVVPYWDGRAFAMAQAGSKIGFTYPRSGAVGALSSYFLTTGTKKSDLAYKFLNYLSDPVHQKPFAEGNWYAGSNDKINYSKAFDEKIKHGPDVYKSFNWVDYTVATPKLNEWQQRWNQIFS</sequence>
<name>A0ABV5YIP2_9ACTN</name>
<dbReference type="PROSITE" id="PS51257">
    <property type="entry name" value="PROKAR_LIPOPROTEIN"/>
    <property type="match status" value="1"/>
</dbReference>
<dbReference type="CDD" id="cd13589">
    <property type="entry name" value="PBP2_polyamine_RpCGA009"/>
    <property type="match status" value="1"/>
</dbReference>
<protein>
    <submittedName>
        <fullName evidence="3">PotD/PotF family extracellular solute-binding protein</fullName>
    </submittedName>
</protein>
<comment type="caution">
    <text evidence="3">The sequence shown here is derived from an EMBL/GenBank/DDBJ whole genome shotgun (WGS) entry which is preliminary data.</text>
</comment>
<gene>
    <name evidence="3" type="ORF">ACFFNX_17380</name>
</gene>
<dbReference type="RefSeq" id="WP_378202624.1">
    <property type="nucleotide sequence ID" value="NZ_JBHLZP010000114.1"/>
</dbReference>
<dbReference type="SUPFAM" id="SSF53850">
    <property type="entry name" value="Periplasmic binding protein-like II"/>
    <property type="match status" value="1"/>
</dbReference>
<dbReference type="PANTHER" id="PTHR30006">
    <property type="entry name" value="THIAMINE-BINDING PERIPLASMIC PROTEIN-RELATED"/>
    <property type="match status" value="1"/>
</dbReference>
<keyword evidence="4" id="KW-1185">Reference proteome</keyword>
<evidence type="ECO:0000313" key="3">
    <source>
        <dbReference type="EMBL" id="MFB9833959.1"/>
    </source>
</evidence>